<accession>A0A8E1VYU1</accession>
<dbReference type="PRINTS" id="PR01434">
    <property type="entry name" value="NADHDHGNASE5"/>
</dbReference>
<dbReference type="InterPro" id="IPR001750">
    <property type="entry name" value="ND/Mrp_TM"/>
</dbReference>
<dbReference type="Proteomes" id="UP000233750">
    <property type="component" value="Unassembled WGS sequence"/>
</dbReference>
<dbReference type="EMBL" id="PJMY01000003">
    <property type="protein sequence ID" value="PKV94676.1"/>
    <property type="molecule type" value="Genomic_DNA"/>
</dbReference>
<organism evidence="9 10">
    <name type="scientific">Amycolatopsis echigonensis</name>
    <dbReference type="NCBI Taxonomy" id="2576905"/>
    <lineage>
        <taxon>Bacteria</taxon>
        <taxon>Bacillati</taxon>
        <taxon>Actinomycetota</taxon>
        <taxon>Actinomycetes</taxon>
        <taxon>Pseudonocardiales</taxon>
        <taxon>Pseudonocardiaceae</taxon>
        <taxon>Amycolatopsis</taxon>
    </lineage>
</organism>
<dbReference type="RefSeq" id="WP_101437992.1">
    <property type="nucleotide sequence ID" value="NZ_JACJHR010000021.1"/>
</dbReference>
<sequence length="607" mass="61297">MTLWLLIGLPLVAGAVLLLSRRSGDRIAPAVGMGIAVATLALAVAAAVARPAVTVPLLANLPIGLAVDGLSAVMVITVAAVLAAVLVFAAGEFGAEESRARFHGLMLVFAGAMLVTVTARDLVVLLMAWEVMGACSYALIGFWWQENRRVESGAIAFLATRSGDLGLYLAAGAALAGGVPGLALAGLPGAAGGWRDAVAAGLVLAALGKSAQLPFSFWLSRAMDGPSPVSALLHSATMVAAGAYLLIRVEPLLGATGWAADTAAWAGVVTALVLGVVAVVQRDLKQVLAASTCSQIGFMVLAAGAGGQAAGTGQLVAHAATKSLLFLGAGAWLFGLGTKDLHRLRGAARRYPLLGAVFSIGALTLAGVPPLSIWVTKDAVLASALAHSPALYVAGLAAALVSGAYVGRILTILWAPAGTAPGDRLPALLLAPLPVLAAAAALLGIGGVPGLSRRFAELLGAAEPVEPGWAQLAASGVIAVAGVAGAAAWTRARTLPENGALADWLRLERLAHRAFVVPADWLARSLARFDDRVVDGGVRAAAATGAALARLADLRVEVSIEAVVRGVSGGAQALGRLARRPQTGQLHHYYAQAAIALGVLAILVIFL</sequence>
<dbReference type="PANTHER" id="PTHR42829:SF2">
    <property type="entry name" value="NADH-UBIQUINONE OXIDOREDUCTASE CHAIN 5"/>
    <property type="match status" value="1"/>
</dbReference>
<evidence type="ECO:0000259" key="7">
    <source>
        <dbReference type="Pfam" id="PF00361"/>
    </source>
</evidence>
<evidence type="ECO:0000256" key="5">
    <source>
        <dbReference type="RuleBase" id="RU000320"/>
    </source>
</evidence>
<dbReference type="GO" id="GO:0015990">
    <property type="term" value="P:electron transport coupled proton transport"/>
    <property type="evidence" value="ECO:0007669"/>
    <property type="project" value="TreeGrafter"/>
</dbReference>
<feature type="transmembrane region" description="Helical" evidence="6">
    <location>
        <begin position="287"/>
        <end position="309"/>
    </location>
</feature>
<dbReference type="GO" id="GO:0042773">
    <property type="term" value="P:ATP synthesis coupled electron transport"/>
    <property type="evidence" value="ECO:0007669"/>
    <property type="project" value="InterPro"/>
</dbReference>
<dbReference type="GO" id="GO:0016020">
    <property type="term" value="C:membrane"/>
    <property type="evidence" value="ECO:0007669"/>
    <property type="project" value="UniProtKB-SubCell"/>
</dbReference>
<evidence type="ECO:0000256" key="2">
    <source>
        <dbReference type="ARBA" id="ARBA00022692"/>
    </source>
</evidence>
<accession>A0A2N3WLD8</accession>
<dbReference type="GO" id="GO:0003954">
    <property type="term" value="F:NADH dehydrogenase activity"/>
    <property type="evidence" value="ECO:0007669"/>
    <property type="project" value="TreeGrafter"/>
</dbReference>
<feature type="transmembrane region" description="Helical" evidence="6">
    <location>
        <begin position="350"/>
        <end position="371"/>
    </location>
</feature>
<comment type="subcellular location">
    <subcellularLocation>
        <location evidence="1">Endomembrane system</location>
        <topology evidence="1">Multi-pass membrane protein</topology>
    </subcellularLocation>
    <subcellularLocation>
        <location evidence="5">Membrane</location>
        <topology evidence="5">Multi-pass membrane protein</topology>
    </subcellularLocation>
</comment>
<dbReference type="GO" id="GO:0012505">
    <property type="term" value="C:endomembrane system"/>
    <property type="evidence" value="ECO:0007669"/>
    <property type="project" value="UniProtKB-SubCell"/>
</dbReference>
<evidence type="ECO:0000256" key="3">
    <source>
        <dbReference type="ARBA" id="ARBA00022989"/>
    </source>
</evidence>
<feature type="domain" description="NADH:quinone oxidoreductase/Mrp antiporter transmembrane" evidence="7">
    <location>
        <begin position="119"/>
        <end position="394"/>
    </location>
</feature>
<feature type="transmembrane region" description="Helical" evidence="6">
    <location>
        <begin position="125"/>
        <end position="144"/>
    </location>
</feature>
<evidence type="ECO:0000313" key="9">
    <source>
        <dbReference type="EMBL" id="PKV94676.1"/>
    </source>
</evidence>
<feature type="transmembrane region" description="Helical" evidence="6">
    <location>
        <begin position="6"/>
        <end position="23"/>
    </location>
</feature>
<feature type="transmembrane region" description="Helical" evidence="6">
    <location>
        <begin position="427"/>
        <end position="448"/>
    </location>
</feature>
<comment type="caution">
    <text evidence="9">The sequence shown here is derived from an EMBL/GenBank/DDBJ whole genome shotgun (WGS) entry which is preliminary data.</text>
</comment>
<evidence type="ECO:0000256" key="4">
    <source>
        <dbReference type="ARBA" id="ARBA00023136"/>
    </source>
</evidence>
<evidence type="ECO:0000313" key="10">
    <source>
        <dbReference type="Proteomes" id="UP000233750"/>
    </source>
</evidence>
<dbReference type="EMBL" id="JACJHR010000021">
    <property type="protein sequence ID" value="MBB2500831.1"/>
    <property type="molecule type" value="Genomic_DNA"/>
</dbReference>
<dbReference type="InterPro" id="IPR003945">
    <property type="entry name" value="NU5C-like"/>
</dbReference>
<evidence type="ECO:0000256" key="6">
    <source>
        <dbReference type="SAM" id="Phobius"/>
    </source>
</evidence>
<keyword evidence="3 6" id="KW-1133">Transmembrane helix</keyword>
<feature type="transmembrane region" description="Helical" evidence="6">
    <location>
        <begin position="69"/>
        <end position="90"/>
    </location>
</feature>
<evidence type="ECO:0000313" key="8">
    <source>
        <dbReference type="EMBL" id="MBB2500831.1"/>
    </source>
</evidence>
<feature type="transmembrane region" description="Helical" evidence="6">
    <location>
        <begin position="30"/>
        <end position="49"/>
    </location>
</feature>
<dbReference type="PANTHER" id="PTHR42829">
    <property type="entry name" value="NADH-UBIQUINONE OXIDOREDUCTASE CHAIN 5"/>
    <property type="match status" value="1"/>
</dbReference>
<dbReference type="AlphaFoldDB" id="A0A2N3WLD8"/>
<feature type="transmembrane region" description="Helical" evidence="6">
    <location>
        <begin position="391"/>
        <end position="415"/>
    </location>
</feature>
<dbReference type="Pfam" id="PF00361">
    <property type="entry name" value="Proton_antipo_M"/>
    <property type="match status" value="1"/>
</dbReference>
<protein>
    <submittedName>
        <fullName evidence="8">NADH-quinone oxidoreductase subunit L</fullName>
    </submittedName>
    <submittedName>
        <fullName evidence="9">NADH:ubiquinone oxidoreductase subunit 5 (Subunit L)/multisubunit Na+/H+ antiporter MnhA subunit</fullName>
    </submittedName>
</protein>
<feature type="transmembrane region" description="Helical" evidence="6">
    <location>
        <begin position="468"/>
        <end position="489"/>
    </location>
</feature>
<feature type="transmembrane region" description="Helical" evidence="6">
    <location>
        <begin position="231"/>
        <end position="247"/>
    </location>
</feature>
<feature type="transmembrane region" description="Helical" evidence="6">
    <location>
        <begin position="262"/>
        <end position="280"/>
    </location>
</feature>
<evidence type="ECO:0000313" key="11">
    <source>
        <dbReference type="Proteomes" id="UP000550260"/>
    </source>
</evidence>
<dbReference type="Gene3D" id="1.20.5.2700">
    <property type="match status" value="1"/>
</dbReference>
<keyword evidence="2 5" id="KW-0812">Transmembrane</keyword>
<feature type="transmembrane region" description="Helical" evidence="6">
    <location>
        <begin position="315"/>
        <end position="338"/>
    </location>
</feature>
<dbReference type="Proteomes" id="UP000550260">
    <property type="component" value="Unassembled WGS sequence"/>
</dbReference>
<reference evidence="9 10" key="1">
    <citation type="submission" date="2017-12" db="EMBL/GenBank/DDBJ databases">
        <title>Sequencing the genomes of 1000 Actinobacteria strains.</title>
        <authorList>
            <person name="Klenk H.-P."/>
        </authorList>
    </citation>
    <scope>NUCLEOTIDE SEQUENCE [LARGE SCALE GENOMIC DNA]</scope>
    <source>
        <strain evidence="9 10">DSM 45165</strain>
    </source>
</reference>
<dbReference type="OrthoDB" id="9811798at2"/>
<dbReference type="GO" id="GO:0008137">
    <property type="term" value="F:NADH dehydrogenase (ubiquinone) activity"/>
    <property type="evidence" value="ECO:0007669"/>
    <property type="project" value="InterPro"/>
</dbReference>
<evidence type="ECO:0000256" key="1">
    <source>
        <dbReference type="ARBA" id="ARBA00004127"/>
    </source>
</evidence>
<proteinExistence type="predicted"/>
<feature type="transmembrane region" description="Helical" evidence="6">
    <location>
        <begin position="102"/>
        <end position="119"/>
    </location>
</feature>
<reference evidence="8 11" key="2">
    <citation type="submission" date="2020-08" db="EMBL/GenBank/DDBJ databases">
        <title>Amycolatopsis echigonensis JCM 21831.</title>
        <authorList>
            <person name="Tedsree N."/>
            <person name="Kuncharoen N."/>
            <person name="Likhitwitayawuid K."/>
            <person name="Tanasupawat S."/>
        </authorList>
    </citation>
    <scope>NUCLEOTIDE SEQUENCE [LARGE SCALE GENOMIC DNA]</scope>
    <source>
        <strain evidence="8 11">JCM 21831</strain>
    </source>
</reference>
<feature type="transmembrane region" description="Helical" evidence="6">
    <location>
        <begin position="589"/>
        <end position="606"/>
    </location>
</feature>
<gene>
    <name evidence="9" type="ORF">ATK30_5556</name>
    <name evidence="8" type="ORF">H5411_17055</name>
</gene>
<feature type="transmembrane region" description="Helical" evidence="6">
    <location>
        <begin position="165"/>
        <end position="185"/>
    </location>
</feature>
<keyword evidence="10" id="KW-1185">Reference proteome</keyword>
<name>A0A2N3WLD8_9PSEU</name>
<keyword evidence="4 6" id="KW-0472">Membrane</keyword>
<feature type="transmembrane region" description="Helical" evidence="6">
    <location>
        <begin position="197"/>
        <end position="219"/>
    </location>
</feature>